<proteinExistence type="inferred from homology"/>
<evidence type="ECO:0000256" key="7">
    <source>
        <dbReference type="SAM" id="Coils"/>
    </source>
</evidence>
<reference evidence="8" key="1">
    <citation type="submission" date="2020-10" db="EMBL/GenBank/DDBJ databases">
        <authorList>
            <person name="Gilroy R."/>
        </authorList>
    </citation>
    <scope>NUCLEOTIDE SEQUENCE</scope>
    <source>
        <strain evidence="8">ChiW3-316</strain>
    </source>
</reference>
<evidence type="ECO:0000256" key="3">
    <source>
        <dbReference type="ARBA" id="ARBA00022722"/>
    </source>
</evidence>
<evidence type="ECO:0000256" key="5">
    <source>
        <dbReference type="ARBA" id="ARBA00022839"/>
    </source>
</evidence>
<dbReference type="EC" id="3.1.11.6" evidence="6"/>
<organism evidence="8 9">
    <name type="scientific">Candidatus Scatocola faecipullorum</name>
    <dbReference type="NCBI Taxonomy" id="2840917"/>
    <lineage>
        <taxon>Bacteria</taxon>
        <taxon>Pseudomonadati</taxon>
        <taxon>Pseudomonadota</taxon>
        <taxon>Alphaproteobacteria</taxon>
        <taxon>Rhodospirillales</taxon>
        <taxon>Rhodospirillaceae</taxon>
        <taxon>Rhodospirillaceae incertae sedis</taxon>
        <taxon>Candidatus Scatocola</taxon>
    </lineage>
</organism>
<sequence length="82" mass="9218">MKDEDLQGLSFEDALLKLENIVRELESGRIKLDDAVTAYEQAVKLKQFCEQKLQAAQLKIEKIEIAPDGEIKTAPLAAMDEQ</sequence>
<dbReference type="NCBIfam" id="TIGR01280">
    <property type="entry name" value="xseB"/>
    <property type="match status" value="1"/>
</dbReference>
<feature type="coiled-coil region" evidence="7">
    <location>
        <begin position="39"/>
        <end position="66"/>
    </location>
</feature>
<name>A0A9D1M3B3_9PROT</name>
<dbReference type="GO" id="GO:0005829">
    <property type="term" value="C:cytosol"/>
    <property type="evidence" value="ECO:0007669"/>
    <property type="project" value="TreeGrafter"/>
</dbReference>
<dbReference type="Proteomes" id="UP000824107">
    <property type="component" value="Unassembled WGS sequence"/>
</dbReference>
<comment type="catalytic activity">
    <reaction evidence="6">
        <text>Exonucleolytic cleavage in either 5'- to 3'- or 3'- to 5'-direction to yield nucleoside 5'-phosphates.</text>
        <dbReference type="EC" id="3.1.11.6"/>
    </reaction>
</comment>
<keyword evidence="2 6" id="KW-0963">Cytoplasm</keyword>
<keyword evidence="5 6" id="KW-0269">Exonuclease</keyword>
<dbReference type="NCBIfam" id="NF002139">
    <property type="entry name" value="PRK00977.1-3"/>
    <property type="match status" value="1"/>
</dbReference>
<dbReference type="AlphaFoldDB" id="A0A9D1M3B3"/>
<evidence type="ECO:0000256" key="4">
    <source>
        <dbReference type="ARBA" id="ARBA00022801"/>
    </source>
</evidence>
<dbReference type="EMBL" id="DVNC01000020">
    <property type="protein sequence ID" value="HIU52860.1"/>
    <property type="molecule type" value="Genomic_DNA"/>
</dbReference>
<dbReference type="PANTHER" id="PTHR34137:SF1">
    <property type="entry name" value="EXODEOXYRIBONUCLEASE 7 SMALL SUBUNIT"/>
    <property type="match status" value="1"/>
</dbReference>
<protein>
    <recommendedName>
        <fullName evidence="6">Exodeoxyribonuclease 7 small subunit</fullName>
        <ecNumber evidence="6">3.1.11.6</ecNumber>
    </recommendedName>
    <alternativeName>
        <fullName evidence="6">Exodeoxyribonuclease VII small subunit</fullName>
        <shortName evidence="6">Exonuclease VII small subunit</shortName>
    </alternativeName>
</protein>
<keyword evidence="4 6" id="KW-0378">Hydrolase</keyword>
<dbReference type="Pfam" id="PF02609">
    <property type="entry name" value="Exonuc_VII_S"/>
    <property type="match status" value="1"/>
</dbReference>
<evidence type="ECO:0000313" key="9">
    <source>
        <dbReference type="Proteomes" id="UP000824107"/>
    </source>
</evidence>
<reference evidence="8" key="2">
    <citation type="journal article" date="2021" name="PeerJ">
        <title>Extensive microbial diversity within the chicken gut microbiome revealed by metagenomics and culture.</title>
        <authorList>
            <person name="Gilroy R."/>
            <person name="Ravi A."/>
            <person name="Getino M."/>
            <person name="Pursley I."/>
            <person name="Horton D.L."/>
            <person name="Alikhan N.F."/>
            <person name="Baker D."/>
            <person name="Gharbi K."/>
            <person name="Hall N."/>
            <person name="Watson M."/>
            <person name="Adriaenssens E.M."/>
            <person name="Foster-Nyarko E."/>
            <person name="Jarju S."/>
            <person name="Secka A."/>
            <person name="Antonio M."/>
            <person name="Oren A."/>
            <person name="Chaudhuri R.R."/>
            <person name="La Ragione R."/>
            <person name="Hildebrand F."/>
            <person name="Pallen M.J."/>
        </authorList>
    </citation>
    <scope>NUCLEOTIDE SEQUENCE</scope>
    <source>
        <strain evidence="8">ChiW3-316</strain>
    </source>
</reference>
<dbReference type="GO" id="GO:0009318">
    <property type="term" value="C:exodeoxyribonuclease VII complex"/>
    <property type="evidence" value="ECO:0007669"/>
    <property type="project" value="UniProtKB-UniRule"/>
</dbReference>
<accession>A0A9D1M3B3</accession>
<dbReference type="HAMAP" id="MF_00337">
    <property type="entry name" value="Exonuc_7_S"/>
    <property type="match status" value="1"/>
</dbReference>
<evidence type="ECO:0000313" key="8">
    <source>
        <dbReference type="EMBL" id="HIU52860.1"/>
    </source>
</evidence>
<evidence type="ECO:0000256" key="1">
    <source>
        <dbReference type="ARBA" id="ARBA00009998"/>
    </source>
</evidence>
<dbReference type="Gene3D" id="1.10.287.1040">
    <property type="entry name" value="Exonuclease VII, small subunit"/>
    <property type="match status" value="1"/>
</dbReference>
<dbReference type="InterPro" id="IPR037004">
    <property type="entry name" value="Exonuc_VII_ssu_sf"/>
</dbReference>
<comment type="caution">
    <text evidence="8">The sequence shown here is derived from an EMBL/GenBank/DDBJ whole genome shotgun (WGS) entry which is preliminary data.</text>
</comment>
<comment type="subcellular location">
    <subcellularLocation>
        <location evidence="6">Cytoplasm</location>
    </subcellularLocation>
</comment>
<dbReference type="SUPFAM" id="SSF116842">
    <property type="entry name" value="XseB-like"/>
    <property type="match status" value="1"/>
</dbReference>
<evidence type="ECO:0000256" key="6">
    <source>
        <dbReference type="HAMAP-Rule" id="MF_00337"/>
    </source>
</evidence>
<gene>
    <name evidence="6 8" type="primary">xseB</name>
    <name evidence="8" type="ORF">IAD20_02130</name>
</gene>
<keyword evidence="7" id="KW-0175">Coiled coil</keyword>
<comment type="subunit">
    <text evidence="6">Heterooligomer composed of large and small subunits.</text>
</comment>
<dbReference type="InterPro" id="IPR003761">
    <property type="entry name" value="Exonuc_VII_S"/>
</dbReference>
<comment type="similarity">
    <text evidence="1 6">Belongs to the XseB family.</text>
</comment>
<dbReference type="GO" id="GO:0006308">
    <property type="term" value="P:DNA catabolic process"/>
    <property type="evidence" value="ECO:0007669"/>
    <property type="project" value="UniProtKB-UniRule"/>
</dbReference>
<dbReference type="GO" id="GO:0008855">
    <property type="term" value="F:exodeoxyribonuclease VII activity"/>
    <property type="evidence" value="ECO:0007669"/>
    <property type="project" value="UniProtKB-UniRule"/>
</dbReference>
<evidence type="ECO:0000256" key="2">
    <source>
        <dbReference type="ARBA" id="ARBA00022490"/>
    </source>
</evidence>
<keyword evidence="3 6" id="KW-0540">Nuclease</keyword>
<comment type="function">
    <text evidence="6">Bidirectionally degrades single-stranded DNA into large acid-insoluble oligonucleotides, which are then degraded further into small acid-soluble oligonucleotides.</text>
</comment>
<dbReference type="PANTHER" id="PTHR34137">
    <property type="entry name" value="EXODEOXYRIBONUCLEASE 7 SMALL SUBUNIT"/>
    <property type="match status" value="1"/>
</dbReference>